<evidence type="ECO:0000313" key="2">
    <source>
        <dbReference type="EMBL" id="OAF62323.1"/>
    </source>
</evidence>
<feature type="compositionally biased region" description="Basic and acidic residues" evidence="1">
    <location>
        <begin position="111"/>
        <end position="122"/>
    </location>
</feature>
<organism evidence="2">
    <name type="scientific">Pseudogymnoascus destructans</name>
    <dbReference type="NCBI Taxonomy" id="655981"/>
    <lineage>
        <taxon>Eukaryota</taxon>
        <taxon>Fungi</taxon>
        <taxon>Dikarya</taxon>
        <taxon>Ascomycota</taxon>
        <taxon>Pezizomycotina</taxon>
        <taxon>Leotiomycetes</taxon>
        <taxon>Thelebolales</taxon>
        <taxon>Thelebolaceae</taxon>
        <taxon>Pseudogymnoascus</taxon>
    </lineage>
</organism>
<evidence type="ECO:0000256" key="1">
    <source>
        <dbReference type="SAM" id="MobiDB-lite"/>
    </source>
</evidence>
<dbReference type="RefSeq" id="XP_024327595.1">
    <property type="nucleotide sequence ID" value="XM_024464478.1"/>
</dbReference>
<dbReference type="AlphaFoldDB" id="A0A177AM11"/>
<gene>
    <name evidence="2" type="ORF">VC83_00791</name>
</gene>
<feature type="region of interest" description="Disordered" evidence="1">
    <location>
        <begin position="95"/>
        <end position="122"/>
    </location>
</feature>
<dbReference type="Proteomes" id="UP000077154">
    <property type="component" value="Unassembled WGS sequence"/>
</dbReference>
<dbReference type="GeneID" id="36283884"/>
<accession>A0A177AM11</accession>
<protein>
    <submittedName>
        <fullName evidence="2">Uncharacterized protein</fullName>
    </submittedName>
</protein>
<reference evidence="2" key="1">
    <citation type="submission" date="2016-03" db="EMBL/GenBank/DDBJ databases">
        <title>Updated assembly of Pseudogymnoascus destructans, the fungus causing white-nose syndrome of bats.</title>
        <authorList>
            <person name="Palmer J.M."/>
            <person name="Drees K.P."/>
            <person name="Foster J.T."/>
            <person name="Lindner D.L."/>
        </authorList>
    </citation>
    <scope>NUCLEOTIDE SEQUENCE [LARGE SCALE GENOMIC DNA]</scope>
    <source>
        <strain evidence="2">20631-21</strain>
    </source>
</reference>
<sequence length="122" mass="13797">MAPLDNFPVQQILVLDQIYKTQDRIYIHLGDALLKPERFATGFLIYIQSLLTSSDEYTIQPLNLFSFSSSPAFLDGDPETAAEISPILAESFTVPEDMPRGKNSNSPYRRRWAEMRDLDPAG</sequence>
<dbReference type="EMBL" id="KV441387">
    <property type="protein sequence ID" value="OAF62323.1"/>
    <property type="molecule type" value="Genomic_DNA"/>
</dbReference>
<dbReference type="OrthoDB" id="3515175at2759"/>
<name>A0A177AM11_9PEZI</name>
<dbReference type="VEuPathDB" id="FungiDB:GMDG_05747"/>
<proteinExistence type="predicted"/>